<accession>A0A4Y2U928</accession>
<protein>
    <submittedName>
        <fullName evidence="2">Uncharacterized protein</fullName>
    </submittedName>
</protein>
<dbReference type="Proteomes" id="UP000499080">
    <property type="component" value="Unassembled WGS sequence"/>
</dbReference>
<dbReference type="AlphaFoldDB" id="A0A4Y2U928"/>
<comment type="caution">
    <text evidence="2">The sequence shown here is derived from an EMBL/GenBank/DDBJ whole genome shotgun (WGS) entry which is preliminary data.</text>
</comment>
<feature type="region of interest" description="Disordered" evidence="1">
    <location>
        <begin position="1"/>
        <end position="21"/>
    </location>
</feature>
<feature type="non-terminal residue" evidence="2">
    <location>
        <position position="359"/>
    </location>
</feature>
<gene>
    <name evidence="2" type="ORF">AVEN_112851_1</name>
</gene>
<feature type="compositionally biased region" description="Basic residues" evidence="1">
    <location>
        <begin position="1"/>
        <end position="18"/>
    </location>
</feature>
<evidence type="ECO:0000256" key="1">
    <source>
        <dbReference type="SAM" id="MobiDB-lite"/>
    </source>
</evidence>
<sequence>MGPKKKKASKNKRHKFNKNKINSYKLKSCPPKSVLSAESSSCSSDSESFLNIDINESVSTSLNQDIHYLDAQKCKLHSVESVNTASKSEFSAANMAHSSFTGKTTTSESITVTSMRERESTFIQIDDASESLIAEQERFLTSGKTNSSKSVTITSTEDFECVIASTDELKSLNDDKIDSLCQDSASIDDELGCLNDGIIDSSSQDTTDSSESTVIYTRDELESLNDDMIESLCEDSTVSSASTAVINTRDPESLYCRINDSLVPLTVDIIDSLSQSIIKGNDKLKCLAVSTDNGSKLPTVKLADTKESPSTNVSPTKVISFGSASFKVEPLNASSFISSKYKEILMLLNSRKEELHEIF</sequence>
<proteinExistence type="predicted"/>
<evidence type="ECO:0000313" key="3">
    <source>
        <dbReference type="Proteomes" id="UP000499080"/>
    </source>
</evidence>
<dbReference type="EMBL" id="BGPR01034790">
    <property type="protein sequence ID" value="GBO09328.1"/>
    <property type="molecule type" value="Genomic_DNA"/>
</dbReference>
<reference evidence="2 3" key="1">
    <citation type="journal article" date="2019" name="Sci. Rep.">
        <title>Orb-weaving spider Araneus ventricosus genome elucidates the spidroin gene catalogue.</title>
        <authorList>
            <person name="Kono N."/>
            <person name="Nakamura H."/>
            <person name="Ohtoshi R."/>
            <person name="Moran D.A.P."/>
            <person name="Shinohara A."/>
            <person name="Yoshida Y."/>
            <person name="Fujiwara M."/>
            <person name="Mori M."/>
            <person name="Tomita M."/>
            <person name="Arakawa K."/>
        </authorList>
    </citation>
    <scope>NUCLEOTIDE SEQUENCE [LARGE SCALE GENOMIC DNA]</scope>
</reference>
<keyword evidence="3" id="KW-1185">Reference proteome</keyword>
<evidence type="ECO:0000313" key="2">
    <source>
        <dbReference type="EMBL" id="GBO09328.1"/>
    </source>
</evidence>
<name>A0A4Y2U928_ARAVE</name>
<organism evidence="2 3">
    <name type="scientific">Araneus ventricosus</name>
    <name type="common">Orbweaver spider</name>
    <name type="synonym">Epeira ventricosa</name>
    <dbReference type="NCBI Taxonomy" id="182803"/>
    <lineage>
        <taxon>Eukaryota</taxon>
        <taxon>Metazoa</taxon>
        <taxon>Ecdysozoa</taxon>
        <taxon>Arthropoda</taxon>
        <taxon>Chelicerata</taxon>
        <taxon>Arachnida</taxon>
        <taxon>Araneae</taxon>
        <taxon>Araneomorphae</taxon>
        <taxon>Entelegynae</taxon>
        <taxon>Araneoidea</taxon>
        <taxon>Araneidae</taxon>
        <taxon>Araneus</taxon>
    </lineage>
</organism>